<protein>
    <submittedName>
        <fullName evidence="2">Uncharacterized protein</fullName>
    </submittedName>
</protein>
<gene>
    <name evidence="2" type="ORF">BIN_B_03009</name>
</gene>
<organism evidence="2">
    <name type="scientific">Mycobacterium riyadhense</name>
    <dbReference type="NCBI Taxonomy" id="486698"/>
    <lineage>
        <taxon>Bacteria</taxon>
        <taxon>Bacillati</taxon>
        <taxon>Actinomycetota</taxon>
        <taxon>Actinomycetes</taxon>
        <taxon>Mycobacteriales</taxon>
        <taxon>Mycobacteriaceae</taxon>
        <taxon>Mycobacterium</taxon>
    </lineage>
</organism>
<evidence type="ECO:0000313" key="2">
    <source>
        <dbReference type="EMBL" id="VTO99418.1"/>
    </source>
</evidence>
<reference evidence="2" key="1">
    <citation type="submission" date="2019-05" db="EMBL/GenBank/DDBJ databases">
        <authorList>
            <person name="Naeem R."/>
            <person name="Antony C."/>
            <person name="Guan Q."/>
        </authorList>
    </citation>
    <scope>NUCLEOTIDE SEQUENCE</scope>
    <source>
        <strain evidence="2">2</strain>
    </source>
</reference>
<accession>A0A653EPR5</accession>
<proteinExistence type="predicted"/>
<dbReference type="EMBL" id="LR589093">
    <property type="protein sequence ID" value="VTO99418.1"/>
    <property type="molecule type" value="Genomic_DNA"/>
</dbReference>
<evidence type="ECO:0000256" key="1">
    <source>
        <dbReference type="SAM" id="MobiDB-lite"/>
    </source>
</evidence>
<dbReference type="AlphaFoldDB" id="A0A653EPR5"/>
<name>A0A653EPR5_9MYCO</name>
<sequence>MGRKRIGARPQLRSEHRRAIQQLYRHGLPLRAVSRENERDLAADWMTRHHPGGGLPSGQRRQARHQLMAIRTHHRGAVIERGSTRGKREPNIGNIEFRVIGQVSAQSRRLPTQRRFAFGRDH</sequence>
<feature type="region of interest" description="Disordered" evidence="1">
    <location>
        <begin position="73"/>
        <end position="92"/>
    </location>
</feature>